<evidence type="ECO:0000313" key="1">
    <source>
        <dbReference type="EMBL" id="OAM89055.1"/>
    </source>
</evidence>
<evidence type="ECO:0000313" key="2">
    <source>
        <dbReference type="Proteomes" id="UP000078486"/>
    </source>
</evidence>
<dbReference type="EMBL" id="LRRQ01000108">
    <property type="protein sequence ID" value="OAM89055.1"/>
    <property type="molecule type" value="Genomic_DNA"/>
</dbReference>
<proteinExistence type="predicted"/>
<comment type="caution">
    <text evidence="1">The sequence shown here is derived from an EMBL/GenBank/DDBJ whole genome shotgun (WGS) entry which is preliminary data.</text>
</comment>
<keyword evidence="2" id="KW-1185">Reference proteome</keyword>
<reference evidence="1 2" key="1">
    <citation type="submission" date="2016-01" db="EMBL/GenBank/DDBJ databases">
        <title>High potential of lignocellulose degradation of a new Verrucomicrobia species.</title>
        <authorList>
            <person name="Wang Y."/>
            <person name="Shi Y."/>
            <person name="Qiu Z."/>
            <person name="Liu S."/>
            <person name="Yang H."/>
        </authorList>
    </citation>
    <scope>NUCLEOTIDE SEQUENCE [LARGE SCALE GENOMIC DNA]</scope>
    <source>
        <strain evidence="1 2">TSB47</strain>
    </source>
</reference>
<name>A0A178IIN5_9BACT</name>
<dbReference type="AlphaFoldDB" id="A0A178IIN5"/>
<sequence>MGIVFGCALQAAPETSIVVEMPAYQVRADRILPIPETWRHVSVPALVLERGKSVLVAPGYYVLSNLSEQNTRLFINELQLRQFAGTLLWPMLVQMQPRRPAVVILDGSRGAGEDWRLPDGAAWEGDPIKTGVQPGSVSTSGLTTGLQWLSSAQGFSTSLHIDVAGDGTTRVDDGEDWDKPLPAGFVYAAMRGDQVAAWVNAGNPLADVSRPQEEKLAASVSQEQVALALNSFSRPPPAWFLLGMKWLIASTEVSRTRITFARINVSVPTETRSDISTNAQTLIDGGVPPPPTVSTRVAPVSIHLSSLLPMLKKNGEFEFEETQVASALVHYGLYGDNGKHRQKLMSLVERQSAGEELTEALFKEVFGFDTKKMLSKLSVYIRTFAAYKHHELRGKIPPMPEIGVSQATQAEAARLQAEAFIALGRPDLALDKLRIAYWRGEREPEMLAVLALLEQRAGSEARARKIVQTLMKLPRPPLRARIVAAKLRLQDALSARPEGAKLSMDETVEIMGMLSVALSQGVPDEDVCETFARVMSSSPAQPPPNVIDFLKKAAARYSNNSVIVGAARLAGASP</sequence>
<protein>
    <submittedName>
        <fullName evidence="1">Uncharacterized protein</fullName>
    </submittedName>
</protein>
<gene>
    <name evidence="1" type="ORF">AW736_15280</name>
</gene>
<dbReference type="Proteomes" id="UP000078486">
    <property type="component" value="Unassembled WGS sequence"/>
</dbReference>
<accession>A0A178IIN5</accession>
<organism evidence="1 2">
    <name type="scientific">Termitidicoccus mucosus</name>
    <dbReference type="NCBI Taxonomy" id="1184151"/>
    <lineage>
        <taxon>Bacteria</taxon>
        <taxon>Pseudomonadati</taxon>
        <taxon>Verrucomicrobiota</taxon>
        <taxon>Opitutia</taxon>
        <taxon>Opitutales</taxon>
        <taxon>Opitutaceae</taxon>
        <taxon>Termitidicoccus</taxon>
    </lineage>
</organism>